<dbReference type="GO" id="GO:1902201">
    <property type="term" value="P:negative regulation of bacterial-type flagellum-dependent cell motility"/>
    <property type="evidence" value="ECO:0007669"/>
    <property type="project" value="TreeGrafter"/>
</dbReference>
<dbReference type="EC" id="2.7.7.65" evidence="3"/>
<comment type="caution">
    <text evidence="7">The sequence shown here is derived from an EMBL/GenBank/DDBJ whole genome shotgun (WGS) entry which is preliminary data.</text>
</comment>
<dbReference type="InterPro" id="IPR000014">
    <property type="entry name" value="PAS"/>
</dbReference>
<comment type="cofactor">
    <cofactor evidence="1">
        <name>Mg(2+)</name>
        <dbReference type="ChEBI" id="CHEBI:18420"/>
    </cofactor>
</comment>
<evidence type="ECO:0000313" key="8">
    <source>
        <dbReference type="Proteomes" id="UP000295530"/>
    </source>
</evidence>
<dbReference type="NCBIfam" id="TIGR00229">
    <property type="entry name" value="sensory_box"/>
    <property type="match status" value="1"/>
</dbReference>
<keyword evidence="8" id="KW-1185">Reference proteome</keyword>
<evidence type="ECO:0000256" key="1">
    <source>
        <dbReference type="ARBA" id="ARBA00001946"/>
    </source>
</evidence>
<dbReference type="Proteomes" id="UP000295530">
    <property type="component" value="Unassembled WGS sequence"/>
</dbReference>
<dbReference type="RefSeq" id="WP_133462024.1">
    <property type="nucleotide sequence ID" value="NZ_SNVX01000016.1"/>
</dbReference>
<reference evidence="7 8" key="1">
    <citation type="submission" date="2019-03" db="EMBL/GenBank/DDBJ databases">
        <title>Genomic analyses of the natural microbiome of Caenorhabditis elegans.</title>
        <authorList>
            <person name="Samuel B."/>
        </authorList>
    </citation>
    <scope>NUCLEOTIDE SEQUENCE [LARGE SCALE GENOMIC DNA]</scope>
    <source>
        <strain evidence="7 8">BIGb0156</strain>
    </source>
</reference>
<evidence type="ECO:0000256" key="5">
    <source>
        <dbReference type="ARBA" id="ARBA00034247"/>
    </source>
</evidence>
<keyword evidence="4" id="KW-0547">Nucleotide-binding</keyword>
<evidence type="ECO:0000256" key="3">
    <source>
        <dbReference type="ARBA" id="ARBA00012528"/>
    </source>
</evidence>
<dbReference type="InterPro" id="IPR035965">
    <property type="entry name" value="PAS-like_dom_sf"/>
</dbReference>
<protein>
    <recommendedName>
        <fullName evidence="3">diguanylate cyclase</fullName>
        <ecNumber evidence="3">2.7.7.65</ecNumber>
    </recommendedName>
</protein>
<dbReference type="OrthoDB" id="9813903at2"/>
<dbReference type="SUPFAM" id="SSF55073">
    <property type="entry name" value="Nucleotide cyclase"/>
    <property type="match status" value="1"/>
</dbReference>
<dbReference type="Gene3D" id="3.30.450.20">
    <property type="entry name" value="PAS domain"/>
    <property type="match status" value="1"/>
</dbReference>
<dbReference type="SUPFAM" id="SSF55785">
    <property type="entry name" value="PYP-like sensor domain (PAS domain)"/>
    <property type="match status" value="1"/>
</dbReference>
<dbReference type="InterPro" id="IPR043128">
    <property type="entry name" value="Rev_trsase/Diguanyl_cyclase"/>
</dbReference>
<comment type="catalytic activity">
    <reaction evidence="5">
        <text>2 GTP = 3',3'-c-di-GMP + 2 diphosphate</text>
        <dbReference type="Rhea" id="RHEA:24898"/>
        <dbReference type="ChEBI" id="CHEBI:33019"/>
        <dbReference type="ChEBI" id="CHEBI:37565"/>
        <dbReference type="ChEBI" id="CHEBI:58805"/>
        <dbReference type="EC" id="2.7.7.65"/>
    </reaction>
</comment>
<dbReference type="FunFam" id="3.30.70.270:FF:000001">
    <property type="entry name" value="Diguanylate cyclase domain protein"/>
    <property type="match status" value="1"/>
</dbReference>
<accession>A0A4R6E417</accession>
<dbReference type="InterPro" id="IPR000160">
    <property type="entry name" value="GGDEF_dom"/>
</dbReference>
<organism evidence="7 8">
    <name type="scientific">Scandinavium goeteborgense</name>
    <dbReference type="NCBI Taxonomy" id="1851514"/>
    <lineage>
        <taxon>Bacteria</taxon>
        <taxon>Pseudomonadati</taxon>
        <taxon>Pseudomonadota</taxon>
        <taxon>Gammaproteobacteria</taxon>
        <taxon>Enterobacterales</taxon>
        <taxon>Enterobacteriaceae</taxon>
        <taxon>Scandinavium</taxon>
    </lineage>
</organism>
<dbReference type="PANTHER" id="PTHR45138">
    <property type="entry name" value="REGULATORY COMPONENTS OF SENSORY TRANSDUCTION SYSTEM"/>
    <property type="match status" value="1"/>
</dbReference>
<dbReference type="NCBIfam" id="TIGR00254">
    <property type="entry name" value="GGDEF"/>
    <property type="match status" value="1"/>
</dbReference>
<feature type="domain" description="GGDEF" evidence="6">
    <location>
        <begin position="330"/>
        <end position="463"/>
    </location>
</feature>
<dbReference type="Gene3D" id="3.30.70.270">
    <property type="match status" value="1"/>
</dbReference>
<dbReference type="CDD" id="cd01949">
    <property type="entry name" value="GGDEF"/>
    <property type="match status" value="1"/>
</dbReference>
<dbReference type="SMART" id="SM00267">
    <property type="entry name" value="GGDEF"/>
    <property type="match status" value="1"/>
</dbReference>
<dbReference type="PROSITE" id="PS50887">
    <property type="entry name" value="GGDEF"/>
    <property type="match status" value="1"/>
</dbReference>
<evidence type="ECO:0000256" key="4">
    <source>
        <dbReference type="ARBA" id="ARBA00023134"/>
    </source>
</evidence>
<dbReference type="EMBL" id="SNVX01000016">
    <property type="protein sequence ID" value="TDN52555.1"/>
    <property type="molecule type" value="Genomic_DNA"/>
</dbReference>
<keyword evidence="4" id="KW-0342">GTP-binding</keyword>
<evidence type="ECO:0000313" key="7">
    <source>
        <dbReference type="EMBL" id="TDN52555.1"/>
    </source>
</evidence>
<comment type="pathway">
    <text evidence="2">Purine metabolism; 3',5'-cyclic di-GMP biosynthesis.</text>
</comment>
<evidence type="ECO:0000256" key="2">
    <source>
        <dbReference type="ARBA" id="ARBA00004665"/>
    </source>
</evidence>
<proteinExistence type="predicted"/>
<dbReference type="InterPro" id="IPR050469">
    <property type="entry name" value="Diguanylate_Cyclase"/>
</dbReference>
<dbReference type="GO" id="GO:0043709">
    <property type="term" value="P:cell adhesion involved in single-species biofilm formation"/>
    <property type="evidence" value="ECO:0007669"/>
    <property type="project" value="TreeGrafter"/>
</dbReference>
<gene>
    <name evidence="7" type="ORF">EC847_11652</name>
</gene>
<dbReference type="AlphaFoldDB" id="A0A4R6E417"/>
<dbReference type="GO" id="GO:0005525">
    <property type="term" value="F:GTP binding"/>
    <property type="evidence" value="ECO:0007669"/>
    <property type="project" value="UniProtKB-KW"/>
</dbReference>
<sequence length="465" mass="53011">MKKDRLHTAINDAELCLHRLAKLMPGLSAHRTLADVLQLIHEVFGARLSWIMLEIDDVQQLEVLGDPLYAKESAGRMLVALRQQQAPWRVKCWHRDVGRLLYTDAHPLAQELQCGVLCRIFPLQEDARAFIFLAFDQPLLAPAVLRSVALIIAEKLHDAMTELITRERTAVELKNIVNQYRILFERAPVLMNSFDKHNRCILWNGECERVFGWTLEEINRQPDPLALFYPDPEVRRGVRESVNYSPTLEMHEWYPHRRDGEVLATLWSNIMLPDGEIMNIGVDITERKRAENLLAFQATTDALTCCFNRLAILNHLQKSLDNCQSEQKDTHFVMVMIDLDHFKQINDRWGHQAGDDALVYFCQHIREQCEGQSRLGRLGGEEFLLMLPFAETDEAVAFTDRLRAQLRSVPFEVAGASVALSFSAGAMVVSENNTERAVLLTLVDNALYDAKRTGRGKTVVISLTS</sequence>
<dbReference type="GO" id="GO:0005886">
    <property type="term" value="C:plasma membrane"/>
    <property type="evidence" value="ECO:0007669"/>
    <property type="project" value="TreeGrafter"/>
</dbReference>
<name>A0A4R6E417_SCAGO</name>
<evidence type="ECO:0000259" key="6">
    <source>
        <dbReference type="PROSITE" id="PS50887"/>
    </source>
</evidence>
<dbReference type="PANTHER" id="PTHR45138:SF9">
    <property type="entry name" value="DIGUANYLATE CYCLASE DGCM-RELATED"/>
    <property type="match status" value="1"/>
</dbReference>
<dbReference type="GO" id="GO:0052621">
    <property type="term" value="F:diguanylate cyclase activity"/>
    <property type="evidence" value="ECO:0007669"/>
    <property type="project" value="UniProtKB-EC"/>
</dbReference>
<dbReference type="Pfam" id="PF00990">
    <property type="entry name" value="GGDEF"/>
    <property type="match status" value="1"/>
</dbReference>
<dbReference type="InterPro" id="IPR029787">
    <property type="entry name" value="Nucleotide_cyclase"/>
</dbReference>